<evidence type="ECO:0000256" key="1">
    <source>
        <dbReference type="SAM" id="Phobius"/>
    </source>
</evidence>
<dbReference type="Proteomes" id="UP000001349">
    <property type="component" value="Chromosome"/>
</dbReference>
<keyword evidence="1" id="KW-0472">Membrane</keyword>
<dbReference type="HOGENOM" id="CLU_1640825_0_0_9"/>
<protein>
    <recommendedName>
        <fullName evidence="4">DUF5362 domain-containing protein</fullName>
    </recommendedName>
</protein>
<dbReference type="InterPro" id="IPR035287">
    <property type="entry name" value="DUF5362"/>
</dbReference>
<feature type="transmembrane region" description="Helical" evidence="1">
    <location>
        <begin position="64"/>
        <end position="90"/>
    </location>
</feature>
<keyword evidence="3" id="KW-1185">Reference proteome</keyword>
<reference evidence="2 3" key="1">
    <citation type="submission" date="2009-01" db="EMBL/GenBank/DDBJ databases">
        <title>Complete sequence of Clostridium cellulolyticum H10.</title>
        <authorList>
            <consortium name="US DOE Joint Genome Institute"/>
            <person name="Lucas S."/>
            <person name="Copeland A."/>
            <person name="Lapidus A."/>
            <person name="Glavina del Rio T."/>
            <person name="Dalin E."/>
            <person name="Tice H."/>
            <person name="Bruce D."/>
            <person name="Goodwin L."/>
            <person name="Pitluck S."/>
            <person name="Chertkov O."/>
            <person name="Saunders E."/>
            <person name="Brettin T."/>
            <person name="Detter J.C."/>
            <person name="Han C."/>
            <person name="Larimer F."/>
            <person name="Land M."/>
            <person name="Hauser L."/>
            <person name="Kyrpides N."/>
            <person name="Ivanova N."/>
            <person name="Zhou J."/>
            <person name="Richardson P."/>
        </authorList>
    </citation>
    <scope>NUCLEOTIDE SEQUENCE [LARGE SCALE GENOMIC DNA]</scope>
    <source>
        <strain evidence="3">ATCC 35319 / DSM 5812 / JCM 6584 / H10</strain>
    </source>
</reference>
<evidence type="ECO:0008006" key="4">
    <source>
        <dbReference type="Google" id="ProtNLM"/>
    </source>
</evidence>
<sequence>MDQYNEPDNALQDNPPSAATNTAVLNNNTYHHARPDYQFQQQQIPQPGLHNSIINSLSGWMKFLGIYTIVVGALTCLGIITAAIGIPLIFSGISLTKASKAIKEYIGFNSPNVLYNVFFYLNKYFKIQGILVIVALALSVLYIIIILVVLVLGAYNFMYNY</sequence>
<dbReference type="eggNOG" id="ENOG5033731">
    <property type="taxonomic scope" value="Bacteria"/>
</dbReference>
<proteinExistence type="predicted"/>
<feature type="transmembrane region" description="Helical" evidence="1">
    <location>
        <begin position="130"/>
        <end position="155"/>
    </location>
</feature>
<keyword evidence="1" id="KW-1133">Transmembrane helix</keyword>
<organism evidence="2 3">
    <name type="scientific">Ruminiclostridium cellulolyticum (strain ATCC 35319 / DSM 5812 / JCM 6584 / H10)</name>
    <name type="common">Clostridium cellulolyticum</name>
    <dbReference type="NCBI Taxonomy" id="394503"/>
    <lineage>
        <taxon>Bacteria</taxon>
        <taxon>Bacillati</taxon>
        <taxon>Bacillota</taxon>
        <taxon>Clostridia</taxon>
        <taxon>Eubacteriales</taxon>
        <taxon>Oscillospiraceae</taxon>
        <taxon>Ruminiclostridium</taxon>
    </lineage>
</organism>
<dbReference type="Pfam" id="PF17319">
    <property type="entry name" value="DUF5362"/>
    <property type="match status" value="1"/>
</dbReference>
<dbReference type="AlphaFoldDB" id="B8I2V0"/>
<dbReference type="RefSeq" id="WP_015925208.1">
    <property type="nucleotide sequence ID" value="NC_011898.1"/>
</dbReference>
<gene>
    <name evidence="2" type="ordered locus">Ccel_1742</name>
</gene>
<name>B8I2V0_RUMCH</name>
<evidence type="ECO:0000313" key="2">
    <source>
        <dbReference type="EMBL" id="ACL76093.1"/>
    </source>
</evidence>
<dbReference type="OrthoDB" id="1739925at2"/>
<keyword evidence="1" id="KW-0812">Transmembrane</keyword>
<dbReference type="KEGG" id="cce:Ccel_1742"/>
<evidence type="ECO:0000313" key="3">
    <source>
        <dbReference type="Proteomes" id="UP000001349"/>
    </source>
</evidence>
<accession>B8I2V0</accession>
<dbReference type="EMBL" id="CP001348">
    <property type="protein sequence ID" value="ACL76093.1"/>
    <property type="molecule type" value="Genomic_DNA"/>
</dbReference>